<organism evidence="2 3">
    <name type="scientific">Salininema proteolyticum</name>
    <dbReference type="NCBI Taxonomy" id="1607685"/>
    <lineage>
        <taxon>Bacteria</taxon>
        <taxon>Bacillati</taxon>
        <taxon>Actinomycetota</taxon>
        <taxon>Actinomycetes</taxon>
        <taxon>Glycomycetales</taxon>
        <taxon>Glycomycetaceae</taxon>
        <taxon>Salininema</taxon>
    </lineage>
</organism>
<keyword evidence="3" id="KW-1185">Reference proteome</keyword>
<accession>A0ABV8U3G7</accession>
<reference evidence="3" key="1">
    <citation type="journal article" date="2019" name="Int. J. Syst. Evol. Microbiol.">
        <title>The Global Catalogue of Microorganisms (GCM) 10K type strain sequencing project: providing services to taxonomists for standard genome sequencing and annotation.</title>
        <authorList>
            <consortium name="The Broad Institute Genomics Platform"/>
            <consortium name="The Broad Institute Genome Sequencing Center for Infectious Disease"/>
            <person name="Wu L."/>
            <person name="Ma J."/>
        </authorList>
    </citation>
    <scope>NUCLEOTIDE SEQUENCE [LARGE SCALE GENOMIC DNA]</scope>
    <source>
        <strain evidence="3">IBRC-M 10908</strain>
    </source>
</reference>
<sequence>MSRTNKGDGGRQAMDKESASRIQSASDKNPDSSSAKSGFSEWSQSAADKHESDQEKK</sequence>
<name>A0ABV8U3G7_9ACTN</name>
<feature type="region of interest" description="Disordered" evidence="1">
    <location>
        <begin position="1"/>
        <end position="57"/>
    </location>
</feature>
<evidence type="ECO:0000256" key="1">
    <source>
        <dbReference type="SAM" id="MobiDB-lite"/>
    </source>
</evidence>
<evidence type="ECO:0000313" key="3">
    <source>
        <dbReference type="Proteomes" id="UP001595823"/>
    </source>
</evidence>
<feature type="compositionally biased region" description="Basic and acidic residues" evidence="1">
    <location>
        <begin position="47"/>
        <end position="57"/>
    </location>
</feature>
<evidence type="ECO:0008006" key="4">
    <source>
        <dbReference type="Google" id="ProtNLM"/>
    </source>
</evidence>
<gene>
    <name evidence="2" type="ORF">ACFPET_20850</name>
</gene>
<feature type="compositionally biased region" description="Polar residues" evidence="1">
    <location>
        <begin position="20"/>
        <end position="46"/>
    </location>
</feature>
<proteinExistence type="predicted"/>
<dbReference type="RefSeq" id="WP_380624852.1">
    <property type="nucleotide sequence ID" value="NZ_JBHSDK010000047.1"/>
</dbReference>
<protein>
    <recommendedName>
        <fullName evidence="4">Conidiation-specific protein 10</fullName>
    </recommendedName>
</protein>
<dbReference type="EMBL" id="JBHSDK010000047">
    <property type="protein sequence ID" value="MFC4337649.1"/>
    <property type="molecule type" value="Genomic_DNA"/>
</dbReference>
<evidence type="ECO:0000313" key="2">
    <source>
        <dbReference type="EMBL" id="MFC4337649.1"/>
    </source>
</evidence>
<feature type="compositionally biased region" description="Basic and acidic residues" evidence="1">
    <location>
        <begin position="1"/>
        <end position="19"/>
    </location>
</feature>
<dbReference type="Proteomes" id="UP001595823">
    <property type="component" value="Unassembled WGS sequence"/>
</dbReference>
<comment type="caution">
    <text evidence="2">The sequence shown here is derived from an EMBL/GenBank/DDBJ whole genome shotgun (WGS) entry which is preliminary data.</text>
</comment>